<dbReference type="Pfam" id="PF26439">
    <property type="entry name" value="DUF8120"/>
    <property type="match status" value="1"/>
</dbReference>
<keyword evidence="1" id="KW-0472">Membrane</keyword>
<feature type="domain" description="DUF8120" evidence="2">
    <location>
        <begin position="10"/>
        <end position="68"/>
    </location>
</feature>
<keyword evidence="1" id="KW-0812">Transmembrane</keyword>
<name>A0A1H7PB76_HALLR</name>
<sequence>MTDAETGVTATRGIELSARTYRHLDRVSKLLGVGLVALGLDMGGDTLLGVTVGLLGAALALTTVFLQIEK</sequence>
<dbReference type="EMBL" id="FOAD01000004">
    <property type="protein sequence ID" value="SEL33060.1"/>
    <property type="molecule type" value="Genomic_DNA"/>
</dbReference>
<protein>
    <recommendedName>
        <fullName evidence="2">DUF8120 domain-containing protein</fullName>
    </recommendedName>
</protein>
<dbReference type="AlphaFoldDB" id="A0A1H7PB76"/>
<evidence type="ECO:0000313" key="4">
    <source>
        <dbReference type="Proteomes" id="UP000183894"/>
    </source>
</evidence>
<dbReference type="Proteomes" id="UP000183894">
    <property type="component" value="Unassembled WGS sequence"/>
</dbReference>
<accession>A0A1H7PB76</accession>
<proteinExistence type="predicted"/>
<keyword evidence="1" id="KW-1133">Transmembrane helix</keyword>
<organism evidence="3 4">
    <name type="scientific">Haloferax larsenii</name>
    <dbReference type="NCBI Taxonomy" id="302484"/>
    <lineage>
        <taxon>Archaea</taxon>
        <taxon>Methanobacteriati</taxon>
        <taxon>Methanobacteriota</taxon>
        <taxon>Stenosarchaea group</taxon>
        <taxon>Halobacteria</taxon>
        <taxon>Halobacteriales</taxon>
        <taxon>Haloferacaceae</taxon>
        <taxon>Haloferax</taxon>
    </lineage>
</organism>
<gene>
    <name evidence="3" type="ORF">SAMN04488691_10440</name>
</gene>
<dbReference type="RefSeq" id="WP_074793600.1">
    <property type="nucleotide sequence ID" value="NZ_FOAD01000004.1"/>
</dbReference>
<feature type="transmembrane region" description="Helical" evidence="1">
    <location>
        <begin position="47"/>
        <end position="68"/>
    </location>
</feature>
<evidence type="ECO:0000313" key="3">
    <source>
        <dbReference type="EMBL" id="SEL33060.1"/>
    </source>
</evidence>
<dbReference type="InterPro" id="IPR058433">
    <property type="entry name" value="DUF8120"/>
</dbReference>
<evidence type="ECO:0000256" key="1">
    <source>
        <dbReference type="SAM" id="Phobius"/>
    </source>
</evidence>
<reference evidence="3 4" key="1">
    <citation type="submission" date="2016-10" db="EMBL/GenBank/DDBJ databases">
        <authorList>
            <person name="de Groot N.N."/>
        </authorList>
    </citation>
    <scope>NUCLEOTIDE SEQUENCE [LARGE SCALE GENOMIC DNA]</scope>
    <source>
        <strain evidence="3 4">CDM_5</strain>
    </source>
</reference>
<evidence type="ECO:0000259" key="2">
    <source>
        <dbReference type="Pfam" id="PF26439"/>
    </source>
</evidence>